<dbReference type="Proteomes" id="UP001597521">
    <property type="component" value="Unassembled WGS sequence"/>
</dbReference>
<dbReference type="SUPFAM" id="SSF52210">
    <property type="entry name" value="Succinyl-CoA synthetase domains"/>
    <property type="match status" value="2"/>
</dbReference>
<keyword evidence="2" id="KW-0436">Ligase</keyword>
<protein>
    <submittedName>
        <fullName evidence="6">GNAT family N-acetyltransferase</fullName>
        <ecNumber evidence="6">2.3.1.-</ecNumber>
    </submittedName>
</protein>
<dbReference type="Pfam" id="PF13607">
    <property type="entry name" value="Succ_CoA_lig"/>
    <property type="match status" value="1"/>
</dbReference>
<name>A0ABW5QK63_9HYPH</name>
<dbReference type="Pfam" id="PF00583">
    <property type="entry name" value="Acetyltransf_1"/>
    <property type="match status" value="1"/>
</dbReference>
<dbReference type="Pfam" id="PF19045">
    <property type="entry name" value="Ligase_CoA_2"/>
    <property type="match status" value="1"/>
</dbReference>
<dbReference type="Pfam" id="PF13380">
    <property type="entry name" value="CoA_binding_2"/>
    <property type="match status" value="1"/>
</dbReference>
<dbReference type="PANTHER" id="PTHR43334">
    <property type="entry name" value="ACETATE--COA LIGASE [ADP-FORMING]"/>
    <property type="match status" value="1"/>
</dbReference>
<dbReference type="InterPro" id="IPR000182">
    <property type="entry name" value="GNAT_dom"/>
</dbReference>
<dbReference type="RefSeq" id="WP_386833170.1">
    <property type="nucleotide sequence ID" value="NZ_JBHUNP010000001.1"/>
</dbReference>
<keyword evidence="4" id="KW-0067">ATP-binding</keyword>
<evidence type="ECO:0000259" key="5">
    <source>
        <dbReference type="PROSITE" id="PS51186"/>
    </source>
</evidence>
<dbReference type="Gene3D" id="3.30.1490.20">
    <property type="entry name" value="ATP-grasp fold, A domain"/>
    <property type="match status" value="1"/>
</dbReference>
<dbReference type="InterPro" id="IPR013815">
    <property type="entry name" value="ATP_grasp_subdomain_1"/>
</dbReference>
<accession>A0ABW5QK63</accession>
<evidence type="ECO:0000256" key="2">
    <source>
        <dbReference type="ARBA" id="ARBA00022598"/>
    </source>
</evidence>
<dbReference type="SUPFAM" id="SSF51735">
    <property type="entry name" value="NAD(P)-binding Rossmann-fold domains"/>
    <property type="match status" value="1"/>
</dbReference>
<evidence type="ECO:0000313" key="7">
    <source>
        <dbReference type="Proteomes" id="UP001597521"/>
    </source>
</evidence>
<dbReference type="SUPFAM" id="SSF55729">
    <property type="entry name" value="Acyl-CoA N-acyltransferases (Nat)"/>
    <property type="match status" value="1"/>
</dbReference>
<keyword evidence="6" id="KW-0012">Acyltransferase</keyword>
<keyword evidence="1" id="KW-0816">Tricarboxylic acid cycle</keyword>
<dbReference type="Gene3D" id="3.40.50.720">
    <property type="entry name" value="NAD(P)-binding Rossmann-like Domain"/>
    <property type="match status" value="1"/>
</dbReference>
<dbReference type="Gene3D" id="3.40.50.261">
    <property type="entry name" value="Succinyl-CoA synthetase domains"/>
    <property type="match status" value="2"/>
</dbReference>
<evidence type="ECO:0000256" key="3">
    <source>
        <dbReference type="ARBA" id="ARBA00022741"/>
    </source>
</evidence>
<gene>
    <name evidence="6" type="ORF">ACFSX5_09860</name>
</gene>
<organism evidence="6 7">
    <name type="scientific">Devosia albogilva</name>
    <dbReference type="NCBI Taxonomy" id="429726"/>
    <lineage>
        <taxon>Bacteria</taxon>
        <taxon>Pseudomonadati</taxon>
        <taxon>Pseudomonadota</taxon>
        <taxon>Alphaproteobacteria</taxon>
        <taxon>Hyphomicrobiales</taxon>
        <taxon>Devosiaceae</taxon>
        <taxon>Devosia</taxon>
    </lineage>
</organism>
<dbReference type="InterPro" id="IPR003781">
    <property type="entry name" value="CoA-bd"/>
</dbReference>
<dbReference type="SMART" id="SM00881">
    <property type="entry name" value="CoA_binding"/>
    <property type="match status" value="1"/>
</dbReference>
<dbReference type="SUPFAM" id="SSF56059">
    <property type="entry name" value="Glutathione synthetase ATP-binding domain-like"/>
    <property type="match status" value="1"/>
</dbReference>
<keyword evidence="7" id="KW-1185">Reference proteome</keyword>
<dbReference type="InterPro" id="IPR016181">
    <property type="entry name" value="Acyl_CoA_acyltransferase"/>
</dbReference>
<evidence type="ECO:0000256" key="4">
    <source>
        <dbReference type="ARBA" id="ARBA00022840"/>
    </source>
</evidence>
<evidence type="ECO:0000313" key="6">
    <source>
        <dbReference type="EMBL" id="MFD2648095.1"/>
    </source>
</evidence>
<dbReference type="PANTHER" id="PTHR43334:SF1">
    <property type="entry name" value="3-HYDROXYPROPIONATE--COA LIGASE [ADP-FORMING]"/>
    <property type="match status" value="1"/>
</dbReference>
<dbReference type="InterPro" id="IPR016102">
    <property type="entry name" value="Succinyl-CoA_synth-like"/>
</dbReference>
<keyword evidence="3" id="KW-0547">Nucleotide-binding</keyword>
<dbReference type="GO" id="GO:0016746">
    <property type="term" value="F:acyltransferase activity"/>
    <property type="evidence" value="ECO:0007669"/>
    <property type="project" value="UniProtKB-KW"/>
</dbReference>
<sequence length="893" mass="95170">MSIRNLGPAFLPRSIALIGASDREGSVGRVVLRNVIDGGFGGSIYPVNPKYREVFGLTCYPRIADIPDVPDLAVIMTPPQTVPGLVAELGERGTRTVVVMTAGLNSSNGLRQAMLDAARPHLLRVIGPNTIGILAPHQRLNASFAHMGAQPGGLALLSQSGAIVSSVMDWVAAEGIGFSHILSLGDMADVDVGDCLDMVARDGKTRAILLYLESIPEPRKFLSAARAAARLKPVIAVKPGRHAEAAQAAATHTGALAGADRVIEAALRRAGIIRVNDLEDLFTAAEITARFPPMQSARMAIVTNGGGAGVLAVDHILDQEAQLASLVPETITRLDADLPQTWSRANPIDIIGDAPPERYRAAVRSAAADPNVDAVLVMNCPTGLASPVDAARAVAEEAGGGTINGKPILTCWLGQAAAAGARRELTNAGLASFDTPAAAAEAVGMLTRWSRAQMALQQVPESGAQPGFDRQTAQAILDQVGKEGRTLLTEPESKALLQAYGIGAPEIVVAHSSDEVGEVAARMLESNRAVVVKLYSRRITHKSDVGGVVLNLRSAEDARAAAARMTERVEQQYGREAIEGFAVQPMISRPQAQELIAGLSVDPIFGPVLLFGAGGTAVEVVDDTSTELLPIDQPLAQQLIARTRISRLLAGYRDRPAADLQAIGNVLTALSQLAVDFPAIRGADINPLLADADGVIALDARIEIDPALLAEAGPRTDLSIRPYPSGWDQTVELDGRQVQIRPIRPADARLYPDFLARVSESDLYMRFRERFQRLPNELLIRLTQLDYDRDIAFVALEPSGELAGIVRYTADPDGARAEFGLLVRSDLKRLGLGRALMEHLLRYARARRIGELFGLILRENTAMVEFARQLGFSAAADTGDPALVRVALSLRPR</sequence>
<dbReference type="EC" id="2.3.1.-" evidence="6"/>
<dbReference type="Gene3D" id="3.30.470.20">
    <property type="entry name" value="ATP-grasp fold, B domain"/>
    <property type="match status" value="1"/>
</dbReference>
<feature type="domain" description="N-acetyltransferase" evidence="5">
    <location>
        <begin position="738"/>
        <end position="893"/>
    </location>
</feature>
<reference evidence="7" key="1">
    <citation type="journal article" date="2019" name="Int. J. Syst. Evol. Microbiol.">
        <title>The Global Catalogue of Microorganisms (GCM) 10K type strain sequencing project: providing services to taxonomists for standard genome sequencing and annotation.</title>
        <authorList>
            <consortium name="The Broad Institute Genomics Platform"/>
            <consortium name="The Broad Institute Genome Sequencing Center for Infectious Disease"/>
            <person name="Wu L."/>
            <person name="Ma J."/>
        </authorList>
    </citation>
    <scope>NUCLEOTIDE SEQUENCE [LARGE SCALE GENOMIC DNA]</scope>
    <source>
        <strain evidence="7">CCM 7427</strain>
    </source>
</reference>
<dbReference type="InterPro" id="IPR032875">
    <property type="entry name" value="Succ_CoA_lig_flav_dom"/>
</dbReference>
<dbReference type="InterPro" id="IPR043938">
    <property type="entry name" value="Ligase_CoA_dom"/>
</dbReference>
<dbReference type="Pfam" id="PF13549">
    <property type="entry name" value="ATP-grasp_5"/>
    <property type="match status" value="1"/>
</dbReference>
<dbReference type="Gene3D" id="3.40.630.30">
    <property type="match status" value="1"/>
</dbReference>
<dbReference type="InterPro" id="IPR051538">
    <property type="entry name" value="Acyl-CoA_Synth/Transferase"/>
</dbReference>
<keyword evidence="6" id="KW-0808">Transferase</keyword>
<dbReference type="EMBL" id="JBHUNP010000001">
    <property type="protein sequence ID" value="MFD2648095.1"/>
    <property type="molecule type" value="Genomic_DNA"/>
</dbReference>
<evidence type="ECO:0000256" key="1">
    <source>
        <dbReference type="ARBA" id="ARBA00022532"/>
    </source>
</evidence>
<dbReference type="CDD" id="cd04301">
    <property type="entry name" value="NAT_SF"/>
    <property type="match status" value="1"/>
</dbReference>
<proteinExistence type="predicted"/>
<dbReference type="InterPro" id="IPR036291">
    <property type="entry name" value="NAD(P)-bd_dom_sf"/>
</dbReference>
<dbReference type="PROSITE" id="PS51186">
    <property type="entry name" value="GNAT"/>
    <property type="match status" value="1"/>
</dbReference>
<comment type="caution">
    <text evidence="6">The sequence shown here is derived from an EMBL/GenBank/DDBJ whole genome shotgun (WGS) entry which is preliminary data.</text>
</comment>